<comment type="caution">
    <text evidence="1">The sequence shown here is derived from an EMBL/GenBank/DDBJ whole genome shotgun (WGS) entry which is preliminary data.</text>
</comment>
<sequence length="121" mass="14401">MRLSAVARGERPIELRLSGEVARTRRKKSVTGNDGRRRSLWRRFSGRELIEIRNRYHSQLLNYWAKQDESKTPSNLKRFAQSKRGFLDAHPKCDYRHGAIVSSRFRSNGRERRKKRIAKYE</sequence>
<gene>
    <name evidence="1" type="ORF">CDAR_448661</name>
</gene>
<dbReference type="Proteomes" id="UP001054837">
    <property type="component" value="Unassembled WGS sequence"/>
</dbReference>
<proteinExistence type="predicted"/>
<organism evidence="1 2">
    <name type="scientific">Caerostris darwini</name>
    <dbReference type="NCBI Taxonomy" id="1538125"/>
    <lineage>
        <taxon>Eukaryota</taxon>
        <taxon>Metazoa</taxon>
        <taxon>Ecdysozoa</taxon>
        <taxon>Arthropoda</taxon>
        <taxon>Chelicerata</taxon>
        <taxon>Arachnida</taxon>
        <taxon>Araneae</taxon>
        <taxon>Araneomorphae</taxon>
        <taxon>Entelegynae</taxon>
        <taxon>Araneoidea</taxon>
        <taxon>Araneidae</taxon>
        <taxon>Caerostris</taxon>
    </lineage>
</organism>
<evidence type="ECO:0000313" key="2">
    <source>
        <dbReference type="Proteomes" id="UP001054837"/>
    </source>
</evidence>
<name>A0AAV4QPL2_9ARAC</name>
<dbReference type="EMBL" id="BPLQ01004695">
    <property type="protein sequence ID" value="GIY09995.1"/>
    <property type="molecule type" value="Genomic_DNA"/>
</dbReference>
<reference evidence="1 2" key="1">
    <citation type="submission" date="2021-06" db="EMBL/GenBank/DDBJ databases">
        <title>Caerostris darwini draft genome.</title>
        <authorList>
            <person name="Kono N."/>
            <person name="Arakawa K."/>
        </authorList>
    </citation>
    <scope>NUCLEOTIDE SEQUENCE [LARGE SCALE GENOMIC DNA]</scope>
</reference>
<keyword evidence="2" id="KW-1185">Reference proteome</keyword>
<accession>A0AAV4QPL2</accession>
<evidence type="ECO:0000313" key="1">
    <source>
        <dbReference type="EMBL" id="GIY09995.1"/>
    </source>
</evidence>
<dbReference type="AlphaFoldDB" id="A0AAV4QPL2"/>
<protein>
    <submittedName>
        <fullName evidence="1">Uncharacterized protein</fullName>
    </submittedName>
</protein>